<feature type="non-terminal residue" evidence="1">
    <location>
        <position position="266"/>
    </location>
</feature>
<feature type="non-terminal residue" evidence="1">
    <location>
        <position position="1"/>
    </location>
</feature>
<evidence type="ECO:0000313" key="1">
    <source>
        <dbReference type="EMBL" id="GAG01668.1"/>
    </source>
</evidence>
<organism evidence="1">
    <name type="scientific">marine sediment metagenome</name>
    <dbReference type="NCBI Taxonomy" id="412755"/>
    <lineage>
        <taxon>unclassified sequences</taxon>
        <taxon>metagenomes</taxon>
        <taxon>ecological metagenomes</taxon>
    </lineage>
</organism>
<protein>
    <submittedName>
        <fullName evidence="1">Uncharacterized protein</fullName>
    </submittedName>
</protein>
<dbReference type="AlphaFoldDB" id="X0UMW1"/>
<sequence length="266" mass="29220">AEAHGRQFEVEHRPFGELTARCSDGQRTMTVEVRSLLDPSEPQVWQSYRHELEEEISKGLAGAFVLWLPPGADIPAGTEYAGGFVQQVRQAALALEPGQRGQLSLPVKLHLRKSRDQGSLMSVVGGLDPYWAGMSERVRGSFDLDSTAIHRVTESEEERQELIGRICAEASQIERRGHWMVIDATDVWTIQRLRQGQGLVIVGAPPELTSDLGTGVRRNLRRILGDAGPRLASAGTDLTALVILGIYQYADEENVSTALRGFDPGL</sequence>
<reference evidence="1" key="1">
    <citation type="journal article" date="2014" name="Front. Microbiol.">
        <title>High frequency of phylogenetically diverse reductive dehalogenase-homologous genes in deep subseafloor sedimentary metagenomes.</title>
        <authorList>
            <person name="Kawai M."/>
            <person name="Futagami T."/>
            <person name="Toyoda A."/>
            <person name="Takaki Y."/>
            <person name="Nishi S."/>
            <person name="Hori S."/>
            <person name="Arai W."/>
            <person name="Tsubouchi T."/>
            <person name="Morono Y."/>
            <person name="Uchiyama I."/>
            <person name="Ito T."/>
            <person name="Fujiyama A."/>
            <person name="Inagaki F."/>
            <person name="Takami H."/>
        </authorList>
    </citation>
    <scope>NUCLEOTIDE SEQUENCE</scope>
    <source>
        <strain evidence="1">Expedition CK06-06</strain>
    </source>
</reference>
<proteinExistence type="predicted"/>
<name>X0UMW1_9ZZZZ</name>
<gene>
    <name evidence="1" type="ORF">S01H1_41800</name>
</gene>
<dbReference type="EMBL" id="BARS01026530">
    <property type="protein sequence ID" value="GAG01668.1"/>
    <property type="molecule type" value="Genomic_DNA"/>
</dbReference>
<comment type="caution">
    <text evidence="1">The sequence shown here is derived from an EMBL/GenBank/DDBJ whole genome shotgun (WGS) entry which is preliminary data.</text>
</comment>
<accession>X0UMW1</accession>